<keyword evidence="2" id="KW-0328">Glycosyltransferase</keyword>
<dbReference type="Pfam" id="PF13439">
    <property type="entry name" value="Glyco_transf_4"/>
    <property type="match status" value="1"/>
</dbReference>
<protein>
    <recommendedName>
        <fullName evidence="5">Glycosyltransferase subfamily 4-like N-terminal domain-containing protein</fullName>
    </recommendedName>
</protein>
<evidence type="ECO:0000256" key="3">
    <source>
        <dbReference type="ARBA" id="ARBA00022679"/>
    </source>
</evidence>
<keyword evidence="4" id="KW-0812">Transmembrane</keyword>
<dbReference type="PANTHER" id="PTHR12526:SF640">
    <property type="entry name" value="COLANIC ACID BIOSYNTHESIS GLYCOSYLTRANSFERASE WCAL-RELATED"/>
    <property type="match status" value="1"/>
</dbReference>
<keyword evidence="4" id="KW-1133">Transmembrane helix</keyword>
<keyword evidence="7" id="KW-1185">Reference proteome</keyword>
<reference evidence="7" key="1">
    <citation type="submission" date="2018-05" db="EMBL/GenBank/DDBJ databases">
        <title>Complete Genome Sequence of Methylobacterium sp. 17SD2-17.</title>
        <authorList>
            <person name="Srinivasan S."/>
        </authorList>
    </citation>
    <scope>NUCLEOTIDE SEQUENCE [LARGE SCALE GENOMIC DNA]</scope>
    <source>
        <strain evidence="7">17SD2-17</strain>
    </source>
</reference>
<evidence type="ECO:0000313" key="6">
    <source>
        <dbReference type="EMBL" id="AWN42029.1"/>
    </source>
</evidence>
<organism evidence="6 7">
    <name type="scientific">Methylobacterium durans</name>
    <dbReference type="NCBI Taxonomy" id="2202825"/>
    <lineage>
        <taxon>Bacteria</taxon>
        <taxon>Pseudomonadati</taxon>
        <taxon>Pseudomonadota</taxon>
        <taxon>Alphaproteobacteria</taxon>
        <taxon>Hyphomicrobiales</taxon>
        <taxon>Methylobacteriaceae</taxon>
        <taxon>Methylobacterium</taxon>
    </lineage>
</organism>
<dbReference type="InterPro" id="IPR028098">
    <property type="entry name" value="Glyco_trans_4-like_N"/>
</dbReference>
<feature type="domain" description="Glycosyltransferase subfamily 4-like N-terminal" evidence="5">
    <location>
        <begin position="57"/>
        <end position="165"/>
    </location>
</feature>
<evidence type="ECO:0000259" key="5">
    <source>
        <dbReference type="Pfam" id="PF13439"/>
    </source>
</evidence>
<dbReference type="SUPFAM" id="SSF53756">
    <property type="entry name" value="UDP-Glycosyltransferase/glycogen phosphorylase"/>
    <property type="match status" value="1"/>
</dbReference>
<accession>A0A2U8W7H3</accession>
<evidence type="ECO:0000256" key="2">
    <source>
        <dbReference type="ARBA" id="ARBA00022676"/>
    </source>
</evidence>
<dbReference type="PANTHER" id="PTHR12526">
    <property type="entry name" value="GLYCOSYLTRANSFERASE"/>
    <property type="match status" value="1"/>
</dbReference>
<evidence type="ECO:0000313" key="7">
    <source>
        <dbReference type="Proteomes" id="UP000245926"/>
    </source>
</evidence>
<dbReference type="GO" id="GO:0016757">
    <property type="term" value="F:glycosyltransferase activity"/>
    <property type="evidence" value="ECO:0007669"/>
    <property type="project" value="UniProtKB-KW"/>
</dbReference>
<name>A0A2U8W7H3_9HYPH</name>
<dbReference type="Gene3D" id="3.40.50.2000">
    <property type="entry name" value="Glycogen Phosphorylase B"/>
    <property type="match status" value="2"/>
</dbReference>
<feature type="transmembrane region" description="Helical" evidence="4">
    <location>
        <begin position="52"/>
        <end position="71"/>
    </location>
</feature>
<dbReference type="CDD" id="cd03801">
    <property type="entry name" value="GT4_PimA-like"/>
    <property type="match status" value="1"/>
</dbReference>
<dbReference type="Pfam" id="PF13692">
    <property type="entry name" value="Glyco_trans_1_4"/>
    <property type="match status" value="1"/>
</dbReference>
<dbReference type="EMBL" id="CP029550">
    <property type="protein sequence ID" value="AWN42029.1"/>
    <property type="molecule type" value="Genomic_DNA"/>
</dbReference>
<dbReference type="AlphaFoldDB" id="A0A2U8W7H3"/>
<evidence type="ECO:0000256" key="1">
    <source>
        <dbReference type="ARBA" id="ARBA00009481"/>
    </source>
</evidence>
<dbReference type="Proteomes" id="UP000245926">
    <property type="component" value="Chromosome"/>
</dbReference>
<proteinExistence type="inferred from homology"/>
<dbReference type="OrthoDB" id="9790710at2"/>
<sequence>MSRRLRVLCVTPTGPAGRGGIDRLYSYLRVGGAPCWNGIDLRFVASRGRIEGALWPLAFPLHVAAIAWLLVRFRPDIVHINFANRGSGWRKYAILRLAKLAGARVAAHLHDSVPEESIRDRTLEGRLFLAICQRVDRLIVLGRATADRVARHGVRPERIRVLLNGSPDFAGQVVLPKRRAPGAPVEILLAGRVGQRKGADILIESLAHLARRGITGWRCTVAGDGDVETYAALARDRGLGDRIRFTGWLGSEAVQALMVEADIVVLPSMTEALPLSLIEGACAGTALLATDVSNTPEIVLDGVNGQLLPREPAAFADAIADLIADVDGLAAMQLASRRHFLDGFTIAAFEAGLCQIYTDLAADAGTRTAPSTQLMLGDRA</sequence>
<dbReference type="RefSeq" id="WP_109891557.1">
    <property type="nucleotide sequence ID" value="NZ_CP029550.1"/>
</dbReference>
<gene>
    <name evidence="6" type="ORF">DK389_17915</name>
</gene>
<keyword evidence="3" id="KW-0808">Transferase</keyword>
<keyword evidence="4" id="KW-0472">Membrane</keyword>
<evidence type="ECO:0000256" key="4">
    <source>
        <dbReference type="SAM" id="Phobius"/>
    </source>
</evidence>
<dbReference type="KEGG" id="mets:DK389_17915"/>
<comment type="similarity">
    <text evidence="1">Belongs to the glycosyltransferase group 1 family. Glycosyltransferase 4 subfamily.</text>
</comment>